<sequence length="124" mass="14358">MAQSLNTKVDLTIQATAFVGFSEYGNIMIGDKAFEFYHQHDPRKYIQIPWDEIDYVIASVLLGGKWIPRYSIQTKKNGTFTFASKEPKKVLKAIRVYVDGQKMVRSLSFFDVLKRAFIKKKTKK</sequence>
<name>A0A1C4C3Q6_9GAMM</name>
<proteinExistence type="predicted"/>
<dbReference type="AlphaFoldDB" id="A0A1C4C3Q6"/>
<dbReference type="PIRSF" id="PIRSF021265">
    <property type="entry name" value="DUF956"/>
    <property type="match status" value="1"/>
</dbReference>
<dbReference type="Proteomes" id="UP000199670">
    <property type="component" value="Unassembled WGS sequence"/>
</dbReference>
<protein>
    <recommendedName>
        <fullName evidence="3">DUF956 family protein</fullName>
    </recommendedName>
</protein>
<evidence type="ECO:0000313" key="1">
    <source>
        <dbReference type="EMBL" id="SCC13767.1"/>
    </source>
</evidence>
<gene>
    <name evidence="1" type="ORF">GA0061081_10718</name>
</gene>
<organism evidence="1 2">
    <name type="scientific">Gilliamella bombicola</name>
    <dbReference type="NCBI Taxonomy" id="1798182"/>
    <lineage>
        <taxon>Bacteria</taxon>
        <taxon>Pseudomonadati</taxon>
        <taxon>Pseudomonadota</taxon>
        <taxon>Gammaproteobacteria</taxon>
        <taxon>Orbales</taxon>
        <taxon>Orbaceae</taxon>
        <taxon>Gilliamella</taxon>
    </lineage>
</organism>
<reference evidence="2" key="1">
    <citation type="submission" date="2016-08" db="EMBL/GenBank/DDBJ databases">
        <authorList>
            <person name="Varghese N."/>
            <person name="Submissions Spin"/>
        </authorList>
    </citation>
    <scope>NUCLEOTIDE SEQUENCE [LARGE SCALE GENOMIC DNA]</scope>
    <source>
        <strain evidence="2">R-53248</strain>
    </source>
</reference>
<dbReference type="InterPro" id="IPR010360">
    <property type="entry name" value="DUF956"/>
</dbReference>
<accession>A0A1C4C3Q6</accession>
<evidence type="ECO:0008006" key="3">
    <source>
        <dbReference type="Google" id="ProtNLM"/>
    </source>
</evidence>
<dbReference type="RefSeq" id="WP_091348841.1">
    <property type="nucleotide sequence ID" value="NZ_FMAQ01000007.1"/>
</dbReference>
<dbReference type="OrthoDB" id="1646215at2"/>
<dbReference type="STRING" id="1798182.GA0061081_10718"/>
<evidence type="ECO:0000313" key="2">
    <source>
        <dbReference type="Proteomes" id="UP000199670"/>
    </source>
</evidence>
<dbReference type="Pfam" id="PF06115">
    <property type="entry name" value="DUF956"/>
    <property type="match status" value="1"/>
</dbReference>
<dbReference type="EMBL" id="FMAQ01000007">
    <property type="protein sequence ID" value="SCC13767.1"/>
    <property type="molecule type" value="Genomic_DNA"/>
</dbReference>
<keyword evidence="2" id="KW-1185">Reference proteome</keyword>